<sequence length="102" mass="11838">MPPPNPLSVHWQHRQDFWAEGLDLPAPSTRSSKLLTPTGPPFPHPSLWHPSSPYYYTKYPTSTLQDHHFQPHQQQSQQPNDDDISVPSNNNSNDKSQHHKYY</sequence>
<evidence type="ECO:0000313" key="2">
    <source>
        <dbReference type="EMBL" id="KAG2227002.1"/>
    </source>
</evidence>
<feature type="region of interest" description="Disordered" evidence="1">
    <location>
        <begin position="59"/>
        <end position="102"/>
    </location>
</feature>
<gene>
    <name evidence="2" type="ORF">INT45_006409</name>
</gene>
<evidence type="ECO:0000313" key="3">
    <source>
        <dbReference type="Proteomes" id="UP000646827"/>
    </source>
</evidence>
<organism evidence="2 3">
    <name type="scientific">Circinella minor</name>
    <dbReference type="NCBI Taxonomy" id="1195481"/>
    <lineage>
        <taxon>Eukaryota</taxon>
        <taxon>Fungi</taxon>
        <taxon>Fungi incertae sedis</taxon>
        <taxon>Mucoromycota</taxon>
        <taxon>Mucoromycotina</taxon>
        <taxon>Mucoromycetes</taxon>
        <taxon>Mucorales</taxon>
        <taxon>Lichtheimiaceae</taxon>
        <taxon>Circinella</taxon>
    </lineage>
</organism>
<accession>A0A8H7VPX3</accession>
<reference evidence="2 3" key="1">
    <citation type="submission" date="2020-12" db="EMBL/GenBank/DDBJ databases">
        <title>Metabolic potential, ecology and presence of endohyphal bacteria is reflected in genomic diversity of Mucoromycotina.</title>
        <authorList>
            <person name="Muszewska A."/>
            <person name="Okrasinska A."/>
            <person name="Steczkiewicz K."/>
            <person name="Drgas O."/>
            <person name="Orlowska M."/>
            <person name="Perlinska-Lenart U."/>
            <person name="Aleksandrzak-Piekarczyk T."/>
            <person name="Szatraj K."/>
            <person name="Zielenkiewicz U."/>
            <person name="Pilsyk S."/>
            <person name="Malc E."/>
            <person name="Mieczkowski P."/>
            <person name="Kruszewska J.S."/>
            <person name="Biernat P."/>
            <person name="Pawlowska J."/>
        </authorList>
    </citation>
    <scope>NUCLEOTIDE SEQUENCE [LARGE SCALE GENOMIC DNA]</scope>
    <source>
        <strain evidence="2 3">CBS 142.35</strain>
    </source>
</reference>
<evidence type="ECO:0000256" key="1">
    <source>
        <dbReference type="SAM" id="MobiDB-lite"/>
    </source>
</evidence>
<dbReference type="AlphaFoldDB" id="A0A8H7VPX3"/>
<protein>
    <submittedName>
        <fullName evidence="2">Uncharacterized protein</fullName>
    </submittedName>
</protein>
<proteinExistence type="predicted"/>
<dbReference type="OrthoDB" id="2282261at2759"/>
<dbReference type="Proteomes" id="UP000646827">
    <property type="component" value="Unassembled WGS sequence"/>
</dbReference>
<name>A0A8H7VPX3_9FUNG</name>
<feature type="region of interest" description="Disordered" evidence="1">
    <location>
        <begin position="22"/>
        <end position="47"/>
    </location>
</feature>
<keyword evidence="3" id="KW-1185">Reference proteome</keyword>
<dbReference type="EMBL" id="JAEPRB010000011">
    <property type="protein sequence ID" value="KAG2227002.1"/>
    <property type="molecule type" value="Genomic_DNA"/>
</dbReference>
<comment type="caution">
    <text evidence="2">The sequence shown here is derived from an EMBL/GenBank/DDBJ whole genome shotgun (WGS) entry which is preliminary data.</text>
</comment>